<dbReference type="Proteomes" id="UP000093309">
    <property type="component" value="Unassembled WGS sequence"/>
</dbReference>
<name>A0A1C0ZZ44_9BACL</name>
<evidence type="ECO:0000313" key="1">
    <source>
        <dbReference type="EMBL" id="OCT13380.1"/>
    </source>
</evidence>
<dbReference type="RefSeq" id="WP_065853443.1">
    <property type="nucleotide sequence ID" value="NZ_LYPC01000022.1"/>
</dbReference>
<accession>A0A1C0ZZ44</accession>
<organism evidence="1 2">
    <name type="scientific">Paenibacillus pectinilyticus</name>
    <dbReference type="NCBI Taxonomy" id="512399"/>
    <lineage>
        <taxon>Bacteria</taxon>
        <taxon>Bacillati</taxon>
        <taxon>Bacillota</taxon>
        <taxon>Bacilli</taxon>
        <taxon>Bacillales</taxon>
        <taxon>Paenibacillaceae</taxon>
        <taxon>Paenibacillus</taxon>
    </lineage>
</organism>
<evidence type="ECO:0008006" key="3">
    <source>
        <dbReference type="Google" id="ProtNLM"/>
    </source>
</evidence>
<dbReference type="InterPro" id="IPR025372">
    <property type="entry name" value="DUF4362"/>
</dbReference>
<sequence>MGLNMSARGYCILSSLLLFSGCADKEFNVDKAAERGEVNNIHGNITNLDRFNQFLIDVETHIDSKLRITQMTDEGDPIYYDLAYKKDKITYSFDNSEDKFGKKNVMSTECNGLASVKVERGISYTLEGCKSSQVGQTFSFVVPDKT</sequence>
<protein>
    <recommendedName>
        <fullName evidence="3">DUF4362 domain-containing protein</fullName>
    </recommendedName>
</protein>
<proteinExistence type="predicted"/>
<gene>
    <name evidence="1" type="ORF">A8709_17350</name>
</gene>
<comment type="caution">
    <text evidence="1">The sequence shown here is derived from an EMBL/GenBank/DDBJ whole genome shotgun (WGS) entry which is preliminary data.</text>
</comment>
<dbReference type="OrthoDB" id="1912370at2"/>
<keyword evidence="2" id="KW-1185">Reference proteome</keyword>
<dbReference type="AlphaFoldDB" id="A0A1C0ZZ44"/>
<dbReference type="EMBL" id="LYPC01000022">
    <property type="protein sequence ID" value="OCT13380.1"/>
    <property type="molecule type" value="Genomic_DNA"/>
</dbReference>
<reference evidence="2" key="1">
    <citation type="submission" date="2016-05" db="EMBL/GenBank/DDBJ databases">
        <title>Paenibacillus oryzae. sp. nov., isolated from the rice root.</title>
        <authorList>
            <person name="Zhang J."/>
            <person name="Zhang X."/>
        </authorList>
    </citation>
    <scope>NUCLEOTIDE SEQUENCE [LARGE SCALE GENOMIC DNA]</scope>
    <source>
        <strain evidence="2">KCTC13222</strain>
    </source>
</reference>
<evidence type="ECO:0000313" key="2">
    <source>
        <dbReference type="Proteomes" id="UP000093309"/>
    </source>
</evidence>
<dbReference type="Pfam" id="PF14275">
    <property type="entry name" value="DUF4362"/>
    <property type="match status" value="1"/>
</dbReference>